<evidence type="ECO:0000259" key="15">
    <source>
        <dbReference type="PROSITE" id="PS50011"/>
    </source>
</evidence>
<dbReference type="GO" id="GO:0005814">
    <property type="term" value="C:centriole"/>
    <property type="evidence" value="ECO:0007669"/>
    <property type="project" value="UniProtKB-SubCell"/>
</dbReference>
<dbReference type="InterPro" id="IPR017441">
    <property type="entry name" value="Protein_kinase_ATP_BS"/>
</dbReference>
<feature type="compositionally biased region" description="Polar residues" evidence="14">
    <location>
        <begin position="881"/>
        <end position="895"/>
    </location>
</feature>
<proteinExistence type="inferred from homology"/>
<dbReference type="InterPro" id="IPR000959">
    <property type="entry name" value="POLO_box_dom"/>
</dbReference>
<feature type="region of interest" description="Disordered" evidence="14">
    <location>
        <begin position="533"/>
        <end position="626"/>
    </location>
</feature>
<dbReference type="InterPro" id="IPR000719">
    <property type="entry name" value="Prot_kinase_dom"/>
</dbReference>
<feature type="binding site" evidence="12">
    <location>
        <position position="41"/>
    </location>
    <ligand>
        <name>ATP</name>
        <dbReference type="ChEBI" id="CHEBI:30616"/>
    </ligand>
</feature>
<evidence type="ECO:0000259" key="16">
    <source>
        <dbReference type="PROSITE" id="PS50078"/>
    </source>
</evidence>
<keyword evidence="2" id="KW-0963">Cytoplasm</keyword>
<feature type="region of interest" description="Disordered" evidence="14">
    <location>
        <begin position="860"/>
        <end position="895"/>
    </location>
</feature>
<dbReference type="OrthoDB" id="10004143at2759"/>
<dbReference type="Gene3D" id="2.40.50.930">
    <property type="match status" value="1"/>
</dbReference>
<dbReference type="PANTHER" id="PTHR24345">
    <property type="entry name" value="SERINE/THREONINE-PROTEIN KINASE PLK"/>
    <property type="match status" value="1"/>
</dbReference>
<evidence type="ECO:0000256" key="1">
    <source>
        <dbReference type="ARBA" id="ARBA00004114"/>
    </source>
</evidence>
<keyword evidence="4 13" id="KW-0808">Transferase</keyword>
<evidence type="ECO:0000256" key="11">
    <source>
        <dbReference type="ARBA" id="ARBA00048347"/>
    </source>
</evidence>
<keyword evidence="20" id="KW-1185">Reference proteome</keyword>
<comment type="catalytic activity">
    <reaction evidence="10 13">
        <text>L-threonyl-[protein] + ATP = O-phospho-L-threonyl-[protein] + ADP + H(+)</text>
        <dbReference type="Rhea" id="RHEA:46608"/>
        <dbReference type="Rhea" id="RHEA-COMP:11060"/>
        <dbReference type="Rhea" id="RHEA-COMP:11605"/>
        <dbReference type="ChEBI" id="CHEBI:15378"/>
        <dbReference type="ChEBI" id="CHEBI:30013"/>
        <dbReference type="ChEBI" id="CHEBI:30616"/>
        <dbReference type="ChEBI" id="CHEBI:61977"/>
        <dbReference type="ChEBI" id="CHEBI:456216"/>
        <dbReference type="EC" id="2.7.11.21"/>
    </reaction>
</comment>
<dbReference type="InterPro" id="IPR033698">
    <property type="entry name" value="POLO_box_Plk4_2"/>
</dbReference>
<feature type="compositionally biased region" description="Basic and acidic residues" evidence="14">
    <location>
        <begin position="276"/>
        <end position="286"/>
    </location>
</feature>
<dbReference type="GO" id="GO:0005634">
    <property type="term" value="C:nucleus"/>
    <property type="evidence" value="ECO:0007669"/>
    <property type="project" value="TreeGrafter"/>
</dbReference>
<dbReference type="SUPFAM" id="SSF56112">
    <property type="entry name" value="Protein kinase-like (PK-like)"/>
    <property type="match status" value="1"/>
</dbReference>
<gene>
    <name evidence="19" type="ORF">HOLleu_29858</name>
</gene>
<dbReference type="InterPro" id="IPR046437">
    <property type="entry name" value="Ser_Thr-PK_POLO_box_1_sf"/>
</dbReference>
<dbReference type="GO" id="GO:0005524">
    <property type="term" value="F:ATP binding"/>
    <property type="evidence" value="ECO:0007669"/>
    <property type="project" value="UniProtKB-UniRule"/>
</dbReference>
<feature type="region of interest" description="Disordered" evidence="14">
    <location>
        <begin position="439"/>
        <end position="491"/>
    </location>
</feature>
<dbReference type="PROSITE" id="PS00107">
    <property type="entry name" value="PROTEIN_KINASE_ATP"/>
    <property type="match status" value="1"/>
</dbReference>
<feature type="domain" description="POLO box" evidence="16">
    <location>
        <begin position="946"/>
        <end position="1023"/>
    </location>
</feature>
<keyword evidence="8" id="KW-0832">Ubl conjugation</keyword>
<evidence type="ECO:0000256" key="12">
    <source>
        <dbReference type="PROSITE-ProRule" id="PRU10141"/>
    </source>
</evidence>
<dbReference type="FunFam" id="3.30.200.20:FF:000221">
    <property type="entry name" value="Putative serine/threonine-protein kinase PLK4"/>
    <property type="match status" value="1"/>
</dbReference>
<evidence type="ECO:0000256" key="4">
    <source>
        <dbReference type="ARBA" id="ARBA00022679"/>
    </source>
</evidence>
<evidence type="ECO:0000256" key="9">
    <source>
        <dbReference type="ARBA" id="ARBA00023212"/>
    </source>
</evidence>
<evidence type="ECO:0000256" key="14">
    <source>
        <dbReference type="SAM" id="MobiDB-lite"/>
    </source>
</evidence>
<sequence>MASNCGDRISNYEVSGLLGRGGFACVYRAKCIKTGLEVAIKMIDKKKMKALGMVTRVRNEVEIHCQLKHPSILELYSYFEDENYVYLVLEMCRNGELHSYLKTNQKLLTESEAAHFLKEIVLGLLYLHSHGILHRDLTLANMLLTEDMHCKIADFGLATRVSFPSDKHYTMCGTPNYISPEIATRSAHGLESDVWSLGCMLVTFFTGKPPFDTEGVKTTLNKVVLGEYKMPKGLSTEAVDLIQKLLRKNPKDRITLSGILDHPFIEKASLTLPNGSRDRRNFRNERNGGGSQDSGHATMATESTAQTGGNQPSSRMRPMRALPLPNLTPILSEDEKNLSPVEDSVLQRIQGSQEDVRWRDPYQRHPPSPPVRERDYVLQTAKQDIFKPAGQNDFETQAEEALTVQTAKFLSDLSQKDLDHDTTSHANSHLGTHQVYHLTQHPPSVPSFGRNGQPEVSDSHKKSSGFWENSTSGTSGSKNAGHTVGEASHSHTFGQKVHSGIYDVHAQDGQTLLSGINSAKLLSSDGNFARYHNTRHSHSKHSAPHGHSHNLVGGQDGDYDGPGVFIDENQRTESRSAHKEPPVVQRRLEAGEQQTGRIGGGQTTSESSQRYPRKHEKREGRIDKADTGVKRLTDLTPPLNACRLRPIRQQTRNAVVSILVGGEVCVEFLKRKDGCDRVVEVQRISPDGMKVMMYLPNNGKGFPVSDRPPSPPPEETVSHSYHNLPSKYWKKYQYAAKFVHLVRSKTPKITLYSDQAKCMIMENGPHPDVEACFYNGGTVHVSSEGVSVETTDGVKHSQADLEESENVPSDCKPFLDHIRDLYHKCMEVESTVATLESKIGHGPYFPIILKRKPTAEELEHKRLPSKGRQNQVEFSPKSAPRANQMTLGSTTSPSAAPQITASVCSYDGTVISTKSGRNNRVGDRVTGTSKCTSDMKNSNLQVREDVLKRIFVPNVGWASQMASGEVLVQYNDGSQLTVKASVAIVTYYDADGKVNVYGKQDKLPRVVREKLAQLSTIVEMFVSSSEPPD</sequence>
<keyword evidence="9" id="KW-0206">Cytoskeleton</keyword>
<dbReference type="InterPro" id="IPR033696">
    <property type="entry name" value="POLO_box_Plk4_C"/>
</dbReference>
<dbReference type="SMART" id="SM00220">
    <property type="entry name" value="S_TKc"/>
    <property type="match status" value="1"/>
</dbReference>
<evidence type="ECO:0000256" key="2">
    <source>
        <dbReference type="ARBA" id="ARBA00022490"/>
    </source>
</evidence>
<feature type="domain" description="Cryptic POLO box 1 (CPB1)" evidence="17">
    <location>
        <begin position="631"/>
        <end position="745"/>
    </location>
</feature>
<comment type="caution">
    <text evidence="19">The sequence shown here is derived from an EMBL/GenBank/DDBJ whole genome shotgun (WGS) entry which is preliminary data.</text>
</comment>
<comment type="subcellular location">
    <subcellularLocation>
        <location evidence="1">Cytoplasm</location>
        <location evidence="1">Cytoskeleton</location>
        <location evidence="1">Microtubule organizing center</location>
        <location evidence="1">Centrosome</location>
        <location evidence="1">Centriole</location>
    </subcellularLocation>
</comment>
<feature type="compositionally biased region" description="Basic and acidic residues" evidence="14">
    <location>
        <begin position="568"/>
        <end position="590"/>
    </location>
</feature>
<dbReference type="PANTHER" id="PTHR24345:SF91">
    <property type="entry name" value="SERINE_THREONINE-PROTEIN KINASE PLK4"/>
    <property type="match status" value="1"/>
</dbReference>
<feature type="domain" description="Protein kinase" evidence="15">
    <location>
        <begin position="12"/>
        <end position="265"/>
    </location>
</feature>
<comment type="catalytic activity">
    <reaction evidence="11">
        <text>L-seryl-[protein] + ATP = O-phospho-L-seryl-[protein] + ADP + H(+)</text>
        <dbReference type="Rhea" id="RHEA:17989"/>
        <dbReference type="Rhea" id="RHEA-COMP:9863"/>
        <dbReference type="Rhea" id="RHEA-COMP:11604"/>
        <dbReference type="ChEBI" id="CHEBI:15378"/>
        <dbReference type="ChEBI" id="CHEBI:29999"/>
        <dbReference type="ChEBI" id="CHEBI:30616"/>
        <dbReference type="ChEBI" id="CHEBI:83421"/>
        <dbReference type="ChEBI" id="CHEBI:456216"/>
        <dbReference type="EC" id="2.7.11.21"/>
    </reaction>
</comment>
<evidence type="ECO:0000313" key="19">
    <source>
        <dbReference type="EMBL" id="KAJ8027804.1"/>
    </source>
</evidence>
<feature type="compositionally biased region" description="Polar residues" evidence="14">
    <location>
        <begin position="300"/>
        <end position="314"/>
    </location>
</feature>
<organism evidence="19 20">
    <name type="scientific">Holothuria leucospilota</name>
    <name type="common">Black long sea cucumber</name>
    <name type="synonym">Mertensiothuria leucospilota</name>
    <dbReference type="NCBI Taxonomy" id="206669"/>
    <lineage>
        <taxon>Eukaryota</taxon>
        <taxon>Metazoa</taxon>
        <taxon>Echinodermata</taxon>
        <taxon>Eleutherozoa</taxon>
        <taxon>Echinozoa</taxon>
        <taxon>Holothuroidea</taxon>
        <taxon>Aspidochirotacea</taxon>
        <taxon>Aspidochirotida</taxon>
        <taxon>Holothuriidae</taxon>
        <taxon>Holothuria</taxon>
    </lineage>
</organism>
<accession>A0A9Q1BJL2</accession>
<dbReference type="SUPFAM" id="SSF82615">
    <property type="entry name" value="Polo-box domain"/>
    <property type="match status" value="1"/>
</dbReference>
<dbReference type="FunFam" id="2.40.50.930:FF:000001">
    <property type="entry name" value="Serine/threonine-protein kinase PLK4"/>
    <property type="match status" value="1"/>
</dbReference>
<feature type="compositionally biased region" description="Basic and acidic residues" evidence="14">
    <location>
        <begin position="617"/>
        <end position="626"/>
    </location>
</feature>
<dbReference type="FunFam" id="3.30.1120.120:FF:000001">
    <property type="entry name" value="serine/threonine-protein kinase PLK4 isoform X2"/>
    <property type="match status" value="1"/>
</dbReference>
<dbReference type="PROSITE" id="PS51984">
    <property type="entry name" value="CPB1"/>
    <property type="match status" value="1"/>
</dbReference>
<evidence type="ECO:0000256" key="8">
    <source>
        <dbReference type="ARBA" id="ARBA00022843"/>
    </source>
</evidence>
<evidence type="ECO:0000259" key="18">
    <source>
        <dbReference type="PROSITE" id="PS51985"/>
    </source>
</evidence>
<evidence type="ECO:0000256" key="6">
    <source>
        <dbReference type="ARBA" id="ARBA00022777"/>
    </source>
</evidence>
<dbReference type="InterPro" id="IPR011009">
    <property type="entry name" value="Kinase-like_dom_sf"/>
</dbReference>
<dbReference type="AlphaFoldDB" id="A0A9Q1BJL2"/>
<dbReference type="Pfam" id="PF18409">
    <property type="entry name" value="Plk4_PB2"/>
    <property type="match status" value="1"/>
</dbReference>
<dbReference type="EC" id="2.7.11.21" evidence="13"/>
<dbReference type="Proteomes" id="UP001152320">
    <property type="component" value="Chromosome 15"/>
</dbReference>
<dbReference type="GO" id="GO:0004674">
    <property type="term" value="F:protein serine/threonine kinase activity"/>
    <property type="evidence" value="ECO:0007669"/>
    <property type="project" value="UniProtKB-KW"/>
</dbReference>
<dbReference type="Gene3D" id="3.30.1120.120">
    <property type="match status" value="1"/>
</dbReference>
<evidence type="ECO:0000259" key="17">
    <source>
        <dbReference type="PROSITE" id="PS51984"/>
    </source>
</evidence>
<evidence type="ECO:0000256" key="13">
    <source>
        <dbReference type="RuleBase" id="RU361162"/>
    </source>
</evidence>
<dbReference type="Gene3D" id="3.30.1120.130">
    <property type="match status" value="1"/>
</dbReference>
<dbReference type="Pfam" id="PF18190">
    <property type="entry name" value="Plk4_PB1"/>
    <property type="match status" value="1"/>
</dbReference>
<dbReference type="InterPro" id="IPR047108">
    <property type="entry name" value="Plk4-like_POLO_box_2_sf"/>
</dbReference>
<dbReference type="Pfam" id="PF00069">
    <property type="entry name" value="Pkinase"/>
    <property type="match status" value="1"/>
</dbReference>
<evidence type="ECO:0000256" key="5">
    <source>
        <dbReference type="ARBA" id="ARBA00022741"/>
    </source>
</evidence>
<dbReference type="PROSITE" id="PS51985">
    <property type="entry name" value="CPB2"/>
    <property type="match status" value="1"/>
</dbReference>
<evidence type="ECO:0000256" key="3">
    <source>
        <dbReference type="ARBA" id="ARBA00022527"/>
    </source>
</evidence>
<dbReference type="InterPro" id="IPR033699">
    <property type="entry name" value="POLO_box_Plk4_1"/>
</dbReference>
<keyword evidence="7 12" id="KW-0067">ATP-binding</keyword>
<dbReference type="InterPro" id="IPR008266">
    <property type="entry name" value="Tyr_kinase_AS"/>
</dbReference>
<comment type="similarity">
    <text evidence="13">Belongs to the protein kinase superfamily. Ser/Thr protein kinase family. CDC5/Polo subfamily.</text>
</comment>
<dbReference type="CDD" id="cd13116">
    <property type="entry name" value="POLO_box_Plk4_3"/>
    <property type="match status" value="1"/>
</dbReference>
<protein>
    <recommendedName>
        <fullName evidence="13">Serine/threonine-protein kinase PLK</fullName>
        <ecNumber evidence="13">2.7.11.21</ecNumber>
    </recommendedName>
    <alternativeName>
        <fullName evidence="13">Polo-like kinase</fullName>
    </alternativeName>
</protein>
<keyword evidence="6 13" id="KW-0418">Kinase</keyword>
<name>A0A9Q1BJL2_HOLLE</name>
<dbReference type="PROSITE" id="PS50011">
    <property type="entry name" value="PROTEIN_KINASE_DOM"/>
    <property type="match status" value="1"/>
</dbReference>
<evidence type="ECO:0000313" key="20">
    <source>
        <dbReference type="Proteomes" id="UP001152320"/>
    </source>
</evidence>
<reference evidence="19" key="1">
    <citation type="submission" date="2021-10" db="EMBL/GenBank/DDBJ databases">
        <title>Tropical sea cucumber genome reveals ecological adaptation and Cuvierian tubules defense mechanism.</title>
        <authorList>
            <person name="Chen T."/>
        </authorList>
    </citation>
    <scope>NUCLEOTIDE SEQUENCE</scope>
    <source>
        <strain evidence="19">Nanhai2018</strain>
        <tissue evidence="19">Muscle</tissue>
    </source>
</reference>
<dbReference type="FunFam" id="1.10.510.10:FF:000576">
    <property type="entry name" value="Serine/threonine-protein kinase PLK4"/>
    <property type="match status" value="1"/>
</dbReference>
<feature type="domain" description="Cryptic POLO box 2 (CPB2)" evidence="18">
    <location>
        <begin position="746"/>
        <end position="859"/>
    </location>
</feature>
<feature type="region of interest" description="Disordered" evidence="14">
    <location>
        <begin position="271"/>
        <end position="321"/>
    </location>
</feature>
<dbReference type="CDD" id="cd13114">
    <property type="entry name" value="POLO_box_Plk4_1"/>
    <property type="match status" value="1"/>
</dbReference>
<dbReference type="EMBL" id="JAIZAY010000015">
    <property type="protein sequence ID" value="KAJ8027804.1"/>
    <property type="molecule type" value="Genomic_DNA"/>
</dbReference>
<dbReference type="PROSITE" id="PS50078">
    <property type="entry name" value="POLO_BOX"/>
    <property type="match status" value="1"/>
</dbReference>
<evidence type="ECO:0000256" key="10">
    <source>
        <dbReference type="ARBA" id="ARBA00047802"/>
    </source>
</evidence>
<dbReference type="PROSITE" id="PS00109">
    <property type="entry name" value="PROTEIN_KINASE_TYR"/>
    <property type="match status" value="1"/>
</dbReference>
<keyword evidence="5 12" id="KW-0547">Nucleotide-binding</keyword>
<keyword evidence="3 13" id="KW-0723">Serine/threonine-protein kinase</keyword>
<feature type="compositionally biased region" description="Polar residues" evidence="14">
    <location>
        <begin position="466"/>
        <end position="480"/>
    </location>
</feature>
<dbReference type="Gene3D" id="1.10.510.10">
    <property type="entry name" value="Transferase(Phosphotransferase) domain 1"/>
    <property type="match status" value="1"/>
</dbReference>
<evidence type="ECO:0000256" key="7">
    <source>
        <dbReference type="ARBA" id="ARBA00022840"/>
    </source>
</evidence>
<feature type="compositionally biased region" description="Basic residues" evidence="14">
    <location>
        <begin position="533"/>
        <end position="548"/>
    </location>
</feature>